<dbReference type="GO" id="GO:0005524">
    <property type="term" value="F:ATP binding"/>
    <property type="evidence" value="ECO:0007669"/>
    <property type="project" value="UniProtKB-KW"/>
</dbReference>
<dbReference type="Gene3D" id="3.30.565.10">
    <property type="entry name" value="Histidine kinase-like ATPase, C-terminal domain"/>
    <property type="match status" value="1"/>
</dbReference>
<dbReference type="InterPro" id="IPR003594">
    <property type="entry name" value="HATPase_dom"/>
</dbReference>
<keyword evidence="1" id="KW-0808">Transferase</keyword>
<keyword evidence="1" id="KW-0418">Kinase</keyword>
<name>A0A8A4ZIR4_9MICO</name>
<dbReference type="KEGG" id="psic:J4E96_05220"/>
<sequence>MQLVAKPSAARAGRHWVMRAVRSQGVPTEALDVIELLTGELLANAVVHGPAAGGIRIRTWRSGRVVSVAVSDESCTRPVVRDPAPTSAGGRGMLLIDTLASAWGVDDGGPTGKTVWFSLDVGAA</sequence>
<dbReference type="GO" id="GO:0004674">
    <property type="term" value="F:protein serine/threonine kinase activity"/>
    <property type="evidence" value="ECO:0007669"/>
    <property type="project" value="UniProtKB-KW"/>
</dbReference>
<dbReference type="Pfam" id="PF13581">
    <property type="entry name" value="HATPase_c_2"/>
    <property type="match status" value="1"/>
</dbReference>
<organism evidence="3 4">
    <name type="scientific">Pengzhenrongella sicca</name>
    <dbReference type="NCBI Taxonomy" id="2819238"/>
    <lineage>
        <taxon>Bacteria</taxon>
        <taxon>Bacillati</taxon>
        <taxon>Actinomycetota</taxon>
        <taxon>Actinomycetes</taxon>
        <taxon>Micrococcales</taxon>
        <taxon>Pengzhenrongella</taxon>
    </lineage>
</organism>
<dbReference type="SUPFAM" id="SSF55874">
    <property type="entry name" value="ATPase domain of HSP90 chaperone/DNA topoisomerase II/histidine kinase"/>
    <property type="match status" value="1"/>
</dbReference>
<protein>
    <submittedName>
        <fullName evidence="3">ATP-binding protein</fullName>
    </submittedName>
</protein>
<accession>A0A8A4ZIR4</accession>
<dbReference type="AlphaFoldDB" id="A0A8A4ZIR4"/>
<reference evidence="3" key="1">
    <citation type="submission" date="2021-03" db="EMBL/GenBank/DDBJ databases">
        <title>Pengzhenrongella sicca gen. nov., sp. nov., a new member of suborder Micrococcineae isolated from High-Arctic tundra soil.</title>
        <authorList>
            <person name="Peng F."/>
        </authorList>
    </citation>
    <scope>NUCLEOTIDE SEQUENCE</scope>
    <source>
        <strain evidence="3">LRZ-2</strain>
    </source>
</reference>
<keyword evidence="1" id="KW-0723">Serine/threonine-protein kinase</keyword>
<proteinExistence type="predicted"/>
<keyword evidence="4" id="KW-1185">Reference proteome</keyword>
<evidence type="ECO:0000313" key="3">
    <source>
        <dbReference type="EMBL" id="QTE30396.1"/>
    </source>
</evidence>
<keyword evidence="3" id="KW-0067">ATP-binding</keyword>
<dbReference type="PANTHER" id="PTHR35526">
    <property type="entry name" value="ANTI-SIGMA-F FACTOR RSBW-RELATED"/>
    <property type="match status" value="1"/>
</dbReference>
<dbReference type="Proteomes" id="UP000663937">
    <property type="component" value="Chromosome"/>
</dbReference>
<evidence type="ECO:0000259" key="2">
    <source>
        <dbReference type="Pfam" id="PF13581"/>
    </source>
</evidence>
<evidence type="ECO:0000313" key="4">
    <source>
        <dbReference type="Proteomes" id="UP000663937"/>
    </source>
</evidence>
<feature type="domain" description="Histidine kinase/HSP90-like ATPase" evidence="2">
    <location>
        <begin position="4"/>
        <end position="118"/>
    </location>
</feature>
<dbReference type="InterPro" id="IPR036890">
    <property type="entry name" value="HATPase_C_sf"/>
</dbReference>
<gene>
    <name evidence="3" type="ORF">J4E96_05220</name>
</gene>
<evidence type="ECO:0000256" key="1">
    <source>
        <dbReference type="ARBA" id="ARBA00022527"/>
    </source>
</evidence>
<keyword evidence="3" id="KW-0547">Nucleotide-binding</keyword>
<dbReference type="EMBL" id="CP071868">
    <property type="protein sequence ID" value="QTE30396.1"/>
    <property type="molecule type" value="Genomic_DNA"/>
</dbReference>
<dbReference type="PANTHER" id="PTHR35526:SF3">
    <property type="entry name" value="ANTI-SIGMA-F FACTOR RSBW"/>
    <property type="match status" value="1"/>
</dbReference>
<dbReference type="InterPro" id="IPR050267">
    <property type="entry name" value="Anti-sigma-factor_SerPK"/>
</dbReference>
<dbReference type="CDD" id="cd16936">
    <property type="entry name" value="HATPase_RsbW-like"/>
    <property type="match status" value="1"/>
</dbReference>